<dbReference type="Proteomes" id="UP000009186">
    <property type="component" value="Chromosome"/>
</dbReference>
<gene>
    <name evidence="1" type="ordered locus">FBFL15_2287</name>
</gene>
<evidence type="ECO:0008006" key="3">
    <source>
        <dbReference type="Google" id="ProtNLM"/>
    </source>
</evidence>
<sequence>MAVKFQDRTAADKKEIGFHYQHYFALFSLLKLDSNEYLSIEEKDDVVIFNEKGIRLIQLKHTLQNKKDGESKNLSSKDYSLWHTIDNWIQLISDEDDGRSESKKQIEFINTSIFSLVTNKSKSNDNLFLENLIKYKDGEIKIDEFKINIEKLTEKKGKSKSDSVSDNYINKFLGFEHCELLLKRIEISLNVDDLINQIKNYIKVNLAVKNYEDAFYEIEGRLRVLNYLTIKNHEKILYSKVDFSKKILTPVLEKIRSTKFHVIKEKYKPYLKLEEEIFAKQLLDINISLEDIRELSYSMQICLVNLKRWEERDNLIFSEDREAFFKSAIKTWKHLHGKNHRKQDFELNNSLDCHSDCMMQNLYLCSIRMDDDISNGAYIHLSDILKIGWVKEWEEAYERQ</sequence>
<dbReference type="KEGG" id="fbr:FBFL15_2287"/>
<accession>G2Z2X8</accession>
<organism evidence="1 2">
    <name type="scientific">Flavobacterium branchiophilum (strain FL-15)</name>
    <dbReference type="NCBI Taxonomy" id="1034807"/>
    <lineage>
        <taxon>Bacteria</taxon>
        <taxon>Pseudomonadati</taxon>
        <taxon>Bacteroidota</taxon>
        <taxon>Flavobacteriia</taxon>
        <taxon>Flavobacteriales</taxon>
        <taxon>Flavobacteriaceae</taxon>
        <taxon>Flavobacterium</taxon>
    </lineage>
</organism>
<protein>
    <recommendedName>
        <fullName evidence="3">CD-NTase associated protein 4-like DNA endonuclease domain-containing protein</fullName>
    </recommendedName>
</protein>
<evidence type="ECO:0000313" key="2">
    <source>
        <dbReference type="Proteomes" id="UP000009186"/>
    </source>
</evidence>
<dbReference type="AlphaFoldDB" id="G2Z2X8"/>
<dbReference type="HOGENOM" id="CLU_658298_0_0_10"/>
<reference evidence="1 2" key="1">
    <citation type="journal article" date="2011" name="Appl. Environ. Microbiol.">
        <title>Complete genome sequence of the fish pathogen Flavobacterium branchiophilum.</title>
        <authorList>
            <consortium name="1:IP"/>
            <consortium name="Microbial Evolutionary Genomics,F-75015 Paris"/>
            <consortium name="France 2:CNRS"/>
            <consortium name="URA2171"/>
            <consortium name="F-75015 Paris,France 3:Unite de Virologie et Immunologie Mol."/>
            <consortium name="INRA,78352 Jouy en Josas Cedex"/>
            <consortium name="France. 4:Unite de Mathemathique"/>
            <consortium name="Informatique et Genome,INRA"/>
            <consortium name="78352 Jouy en Josas Cedex"/>
            <consortium name="France. 5:CEA/Genoscope"/>
            <consortium name="Evry"/>
            <consortium name="France"/>
            <person name="Touchon M."/>
            <person name="Barbier P."/>
            <person name="Bernardet J.F."/>
            <person name="Loux V."/>
            <person name="Vacherie B."/>
            <person name="Barbe V."/>
            <person name="Rocha E.P."/>
            <person name="Duchaud E."/>
        </authorList>
    </citation>
    <scope>NUCLEOTIDE SEQUENCE [LARGE SCALE GENOMIC DNA]</scope>
    <source>
        <strain evidence="1 2">FL-15</strain>
    </source>
</reference>
<evidence type="ECO:0000313" key="1">
    <source>
        <dbReference type="EMBL" id="CCB70307.1"/>
    </source>
</evidence>
<dbReference type="STRING" id="1034807.FBFL15_2287"/>
<proteinExistence type="predicted"/>
<name>G2Z2X8_FLABF</name>
<dbReference type="RefSeq" id="WP_014084769.1">
    <property type="nucleotide sequence ID" value="NC_016001.1"/>
</dbReference>
<dbReference type="EMBL" id="FQ859183">
    <property type="protein sequence ID" value="CCB70307.1"/>
    <property type="molecule type" value="Genomic_DNA"/>
</dbReference>
<dbReference type="eggNOG" id="ENOG5031F66">
    <property type="taxonomic scope" value="Bacteria"/>
</dbReference>
<keyword evidence="2" id="KW-1185">Reference proteome</keyword>